<dbReference type="InterPro" id="IPR002528">
    <property type="entry name" value="MATE_fam"/>
</dbReference>
<dbReference type="GO" id="GO:0015297">
    <property type="term" value="F:antiporter activity"/>
    <property type="evidence" value="ECO:0007669"/>
    <property type="project" value="InterPro"/>
</dbReference>
<feature type="transmembrane region" description="Helical" evidence="3">
    <location>
        <begin position="24"/>
        <end position="50"/>
    </location>
</feature>
<evidence type="ECO:0000256" key="1">
    <source>
        <dbReference type="ARBA" id="ARBA00010199"/>
    </source>
</evidence>
<keyword evidence="3" id="KW-1133">Transmembrane helix</keyword>
<evidence type="ECO:0000256" key="3">
    <source>
        <dbReference type="SAM" id="Phobius"/>
    </source>
</evidence>
<dbReference type="EMBL" id="JADFTS010000001">
    <property type="protein sequence ID" value="KAF9626252.1"/>
    <property type="molecule type" value="Genomic_DNA"/>
</dbReference>
<evidence type="ECO:0000313" key="4">
    <source>
        <dbReference type="EMBL" id="KAF9626252.1"/>
    </source>
</evidence>
<comment type="caution">
    <text evidence="4">The sequence shown here is derived from an EMBL/GenBank/DDBJ whole genome shotgun (WGS) entry which is preliminary data.</text>
</comment>
<dbReference type="GO" id="GO:0042910">
    <property type="term" value="F:xenobiotic transmembrane transporter activity"/>
    <property type="evidence" value="ECO:0007669"/>
    <property type="project" value="InterPro"/>
</dbReference>
<comment type="similarity">
    <text evidence="1">Belongs to the multi antimicrobial extrusion (MATE) (TC 2.A.66.1) family.</text>
</comment>
<evidence type="ECO:0000256" key="2">
    <source>
        <dbReference type="SAM" id="MobiDB-lite"/>
    </source>
</evidence>
<reference evidence="4 5" key="1">
    <citation type="submission" date="2020-10" db="EMBL/GenBank/DDBJ databases">
        <title>The Coptis chinensis genome and diversification of protoberbering-type alkaloids.</title>
        <authorList>
            <person name="Wang B."/>
            <person name="Shu S."/>
            <person name="Song C."/>
            <person name="Liu Y."/>
        </authorList>
    </citation>
    <scope>NUCLEOTIDE SEQUENCE [LARGE SCALE GENOMIC DNA]</scope>
    <source>
        <strain evidence="4">HL-2020</strain>
        <tissue evidence="4">Leaf</tissue>
    </source>
</reference>
<keyword evidence="5" id="KW-1185">Reference proteome</keyword>
<feature type="transmembrane region" description="Helical" evidence="3">
    <location>
        <begin position="62"/>
        <end position="79"/>
    </location>
</feature>
<dbReference type="Proteomes" id="UP000631114">
    <property type="component" value="Unassembled WGS sequence"/>
</dbReference>
<keyword evidence="3" id="KW-0472">Membrane</keyword>
<dbReference type="GO" id="GO:0016020">
    <property type="term" value="C:membrane"/>
    <property type="evidence" value="ECO:0007669"/>
    <property type="project" value="InterPro"/>
</dbReference>
<gene>
    <name evidence="4" type="ORF">IFM89_031644</name>
</gene>
<keyword evidence="3" id="KW-0812">Transmembrane</keyword>
<sequence length="240" mass="26705">GSIWFDNVIYVTRIHFHSLDTLFFLFYFSFKICSLEIWYYMALILFAGYLKNPEVSVDGLSICMNILGWAVMVAMGFNADTSVRVSNELGANHPRTAKFSVVVVVISSFILDLILSLILITTRKHFPYAFTSSEDVRKLVYQLTPLLAFSIVLNNVQPVLSGVAIGAGWQALVASVNIGCYYLFGIPLGPILDYKLNLGVTASDAEGRIQQWKGEAEDKVNDIEKKTSQNSHTTTTTQVV</sequence>
<organism evidence="4 5">
    <name type="scientific">Coptis chinensis</name>
    <dbReference type="NCBI Taxonomy" id="261450"/>
    <lineage>
        <taxon>Eukaryota</taxon>
        <taxon>Viridiplantae</taxon>
        <taxon>Streptophyta</taxon>
        <taxon>Embryophyta</taxon>
        <taxon>Tracheophyta</taxon>
        <taxon>Spermatophyta</taxon>
        <taxon>Magnoliopsida</taxon>
        <taxon>Ranunculales</taxon>
        <taxon>Ranunculaceae</taxon>
        <taxon>Coptidoideae</taxon>
        <taxon>Coptis</taxon>
    </lineage>
</organism>
<name>A0A835J1K6_9MAGN</name>
<dbReference type="AlphaFoldDB" id="A0A835J1K6"/>
<dbReference type="OrthoDB" id="2126698at2759"/>
<dbReference type="Pfam" id="PF01554">
    <property type="entry name" value="MatE"/>
    <property type="match status" value="1"/>
</dbReference>
<dbReference type="PANTHER" id="PTHR11206">
    <property type="entry name" value="MULTIDRUG RESISTANCE PROTEIN"/>
    <property type="match status" value="1"/>
</dbReference>
<feature type="transmembrane region" description="Helical" evidence="3">
    <location>
        <begin position="99"/>
        <end position="119"/>
    </location>
</feature>
<protein>
    <submittedName>
        <fullName evidence="4">Uncharacterized protein</fullName>
    </submittedName>
</protein>
<feature type="region of interest" description="Disordered" evidence="2">
    <location>
        <begin position="220"/>
        <end position="240"/>
    </location>
</feature>
<evidence type="ECO:0000313" key="5">
    <source>
        <dbReference type="Proteomes" id="UP000631114"/>
    </source>
</evidence>
<feature type="non-terminal residue" evidence="4">
    <location>
        <position position="1"/>
    </location>
</feature>
<feature type="transmembrane region" description="Helical" evidence="3">
    <location>
        <begin position="163"/>
        <end position="184"/>
    </location>
</feature>
<accession>A0A835J1K6</accession>
<proteinExistence type="inferred from homology"/>